<dbReference type="NCBIfam" id="NF006870">
    <property type="entry name" value="PRK09364.1"/>
    <property type="match status" value="1"/>
</dbReference>
<keyword evidence="4 7" id="KW-0501">Molybdenum cofactor biosynthesis</keyword>
<evidence type="ECO:0000256" key="3">
    <source>
        <dbReference type="ARBA" id="ARBA00012575"/>
    </source>
</evidence>
<dbReference type="InterPro" id="IPR050105">
    <property type="entry name" value="MoCo_biosynth_MoaA/MoaC"/>
</dbReference>
<comment type="pathway">
    <text evidence="2 7">Cofactor biosynthesis; molybdopterin biosynthesis.</text>
</comment>
<evidence type="ECO:0000259" key="8">
    <source>
        <dbReference type="Pfam" id="PF01967"/>
    </source>
</evidence>
<dbReference type="InterPro" id="IPR002820">
    <property type="entry name" value="Mopterin_CF_biosynth-C_dom"/>
</dbReference>
<name>A0ABV8RRM1_9SPHN</name>
<dbReference type="EMBL" id="JBHSDR010000006">
    <property type="protein sequence ID" value="MFC4295490.1"/>
    <property type="molecule type" value="Genomic_DNA"/>
</dbReference>
<dbReference type="Pfam" id="PF01967">
    <property type="entry name" value="MoaC"/>
    <property type="match status" value="1"/>
</dbReference>
<keyword evidence="5 7" id="KW-0456">Lyase</keyword>
<dbReference type="InterPro" id="IPR036522">
    <property type="entry name" value="MoaC_sf"/>
</dbReference>
<dbReference type="HAMAP" id="MF_01224_B">
    <property type="entry name" value="MoaC_B"/>
    <property type="match status" value="1"/>
</dbReference>
<dbReference type="NCBIfam" id="TIGR00581">
    <property type="entry name" value="moaC"/>
    <property type="match status" value="1"/>
</dbReference>
<feature type="active site" evidence="7">
    <location>
        <position position="126"/>
    </location>
</feature>
<dbReference type="PANTHER" id="PTHR22960">
    <property type="entry name" value="MOLYBDOPTERIN COFACTOR SYNTHESIS PROTEIN A"/>
    <property type="match status" value="1"/>
</dbReference>
<feature type="domain" description="Molybdopterin cofactor biosynthesis C (MoaC)" evidence="8">
    <location>
        <begin position="15"/>
        <end position="148"/>
    </location>
</feature>
<comment type="caution">
    <text evidence="9">The sequence shown here is derived from an EMBL/GenBank/DDBJ whole genome shotgun (WGS) entry which is preliminary data.</text>
</comment>
<evidence type="ECO:0000256" key="1">
    <source>
        <dbReference type="ARBA" id="ARBA00001637"/>
    </source>
</evidence>
<comment type="subunit">
    <text evidence="7">Homohexamer; trimer of dimers.</text>
</comment>
<dbReference type="SUPFAM" id="SSF55040">
    <property type="entry name" value="Molybdenum cofactor biosynthesis protein C, MoaC"/>
    <property type="match status" value="1"/>
</dbReference>
<feature type="binding site" evidence="7">
    <location>
        <begin position="111"/>
        <end position="112"/>
    </location>
    <ligand>
        <name>substrate</name>
    </ligand>
</feature>
<comment type="catalytic activity">
    <reaction evidence="1 7">
        <text>(8S)-3',8-cyclo-7,8-dihydroguanosine 5'-triphosphate = cyclic pyranopterin phosphate + diphosphate</text>
        <dbReference type="Rhea" id="RHEA:49580"/>
        <dbReference type="ChEBI" id="CHEBI:33019"/>
        <dbReference type="ChEBI" id="CHEBI:59648"/>
        <dbReference type="ChEBI" id="CHEBI:131766"/>
        <dbReference type="EC" id="4.6.1.17"/>
    </reaction>
</comment>
<dbReference type="InterPro" id="IPR023045">
    <property type="entry name" value="MoaC"/>
</dbReference>
<evidence type="ECO:0000256" key="6">
    <source>
        <dbReference type="ARBA" id="ARBA00055087"/>
    </source>
</evidence>
<keyword evidence="10" id="KW-1185">Reference proteome</keyword>
<evidence type="ECO:0000256" key="7">
    <source>
        <dbReference type="HAMAP-Rule" id="MF_01224"/>
    </source>
</evidence>
<reference evidence="10" key="1">
    <citation type="journal article" date="2019" name="Int. J. Syst. Evol. Microbiol.">
        <title>The Global Catalogue of Microorganisms (GCM) 10K type strain sequencing project: providing services to taxonomists for standard genome sequencing and annotation.</title>
        <authorList>
            <consortium name="The Broad Institute Genomics Platform"/>
            <consortium name="The Broad Institute Genome Sequencing Center for Infectious Disease"/>
            <person name="Wu L."/>
            <person name="Ma J."/>
        </authorList>
    </citation>
    <scope>NUCLEOTIDE SEQUENCE [LARGE SCALE GENOMIC DNA]</scope>
    <source>
        <strain evidence="10">CGMCC 1.12989</strain>
    </source>
</reference>
<dbReference type="GO" id="GO:0061799">
    <property type="term" value="F:cyclic pyranopterin monophosphate synthase activity"/>
    <property type="evidence" value="ECO:0007669"/>
    <property type="project" value="UniProtKB-EC"/>
</dbReference>
<feature type="binding site" evidence="7">
    <location>
        <begin position="75"/>
        <end position="77"/>
    </location>
    <ligand>
        <name>substrate</name>
    </ligand>
</feature>
<protein>
    <recommendedName>
        <fullName evidence="3 7">Cyclic pyranopterin monophosphate synthase</fullName>
        <ecNumber evidence="3 7">4.6.1.17</ecNumber>
    </recommendedName>
    <alternativeName>
        <fullName evidence="7">Molybdenum cofactor biosynthesis protein C</fullName>
    </alternativeName>
</protein>
<evidence type="ECO:0000313" key="10">
    <source>
        <dbReference type="Proteomes" id="UP001595828"/>
    </source>
</evidence>
<sequence>MAELTHLDADGHARMVDVGGKGETRRTARAGGRITMNAAALHAIRSGDMPKGDVLAAARIAGIMAAKRTADLIPLCHPLALDSVAVNFAFAGDGIDVTAEASLSGRTGVEMEAMTAVSVALLTIYDMAKALDKAMVIGDVRLLEKRGGKSGDWVAPLRDPA</sequence>
<dbReference type="RefSeq" id="WP_379538963.1">
    <property type="nucleotide sequence ID" value="NZ_JBHSDR010000006.1"/>
</dbReference>
<comment type="similarity">
    <text evidence="7">Belongs to the MoaC family.</text>
</comment>
<gene>
    <name evidence="7 9" type="primary">moaC</name>
    <name evidence="9" type="ORF">ACFO0A_10535</name>
</gene>
<evidence type="ECO:0000313" key="9">
    <source>
        <dbReference type="EMBL" id="MFC4295490.1"/>
    </source>
</evidence>
<dbReference type="InterPro" id="IPR047594">
    <property type="entry name" value="MoaC_bact/euk"/>
</dbReference>
<evidence type="ECO:0000256" key="2">
    <source>
        <dbReference type="ARBA" id="ARBA00005046"/>
    </source>
</evidence>
<comment type="function">
    <text evidence="6 7">Catalyzes the conversion of (8S)-3',8-cyclo-7,8-dihydroguanosine 5'-triphosphate to cyclic pyranopterin monophosphate (cPMP).</text>
</comment>
<dbReference type="CDD" id="cd01420">
    <property type="entry name" value="MoaC_PE"/>
    <property type="match status" value="1"/>
</dbReference>
<organism evidence="9 10">
    <name type="scientific">Novosphingobium tardum</name>
    <dbReference type="NCBI Taxonomy" id="1538021"/>
    <lineage>
        <taxon>Bacteria</taxon>
        <taxon>Pseudomonadati</taxon>
        <taxon>Pseudomonadota</taxon>
        <taxon>Alphaproteobacteria</taxon>
        <taxon>Sphingomonadales</taxon>
        <taxon>Sphingomonadaceae</taxon>
        <taxon>Novosphingobium</taxon>
    </lineage>
</organism>
<evidence type="ECO:0000256" key="4">
    <source>
        <dbReference type="ARBA" id="ARBA00023150"/>
    </source>
</evidence>
<proteinExistence type="inferred from homology"/>
<accession>A0ABV8RRM1</accession>
<evidence type="ECO:0000256" key="5">
    <source>
        <dbReference type="ARBA" id="ARBA00023239"/>
    </source>
</evidence>
<dbReference type="EC" id="4.6.1.17" evidence="3 7"/>
<dbReference type="Proteomes" id="UP001595828">
    <property type="component" value="Unassembled WGS sequence"/>
</dbReference>
<dbReference type="PANTHER" id="PTHR22960:SF29">
    <property type="entry name" value="CYCLIC PYRANOPTERIN MONOPHOSPHATE SYNTHASE"/>
    <property type="match status" value="1"/>
</dbReference>
<dbReference type="Gene3D" id="3.30.70.640">
    <property type="entry name" value="Molybdopterin cofactor biosynthesis C (MoaC) domain"/>
    <property type="match status" value="1"/>
</dbReference>